<evidence type="ECO:0000259" key="3">
    <source>
        <dbReference type="Pfam" id="PF00561"/>
    </source>
</evidence>
<evidence type="ECO:0000313" key="5">
    <source>
        <dbReference type="Proteomes" id="UP000298390"/>
    </source>
</evidence>
<dbReference type="Gene3D" id="3.40.50.1820">
    <property type="entry name" value="alpha/beta hydrolase"/>
    <property type="match status" value="1"/>
</dbReference>
<dbReference type="InterPro" id="IPR005945">
    <property type="entry name" value="Pro_imino_pep"/>
</dbReference>
<feature type="domain" description="AB hydrolase-1" evidence="3">
    <location>
        <begin position="37"/>
        <end position="295"/>
    </location>
</feature>
<dbReference type="InterPro" id="IPR002410">
    <property type="entry name" value="Peptidase_S33"/>
</dbReference>
<comment type="similarity">
    <text evidence="1">Belongs to the peptidase S33 family.</text>
</comment>
<dbReference type="SUPFAM" id="SSF53474">
    <property type="entry name" value="alpha/beta-Hydrolases"/>
    <property type="match status" value="1"/>
</dbReference>
<organism evidence="4 5">
    <name type="scientific">Rhodofomes roseus</name>
    <dbReference type="NCBI Taxonomy" id="34475"/>
    <lineage>
        <taxon>Eukaryota</taxon>
        <taxon>Fungi</taxon>
        <taxon>Dikarya</taxon>
        <taxon>Basidiomycota</taxon>
        <taxon>Agaricomycotina</taxon>
        <taxon>Agaricomycetes</taxon>
        <taxon>Polyporales</taxon>
        <taxon>Rhodofomes</taxon>
    </lineage>
</organism>
<dbReference type="AlphaFoldDB" id="A0A4Y9Z3H0"/>
<protein>
    <recommendedName>
        <fullName evidence="3">AB hydrolase-1 domain-containing protein</fullName>
    </recommendedName>
</protein>
<dbReference type="STRING" id="34475.A0A4Y9Z3H0"/>
<dbReference type="PIRSF" id="PIRSF005539">
    <property type="entry name" value="Pept_S33_TRI_F1"/>
    <property type="match status" value="1"/>
</dbReference>
<sequence>MSATSPETTGKIPFTFQGETYSTWYKVVGDLKSGGRPLVTLHGGPGFSHHYMLPHAQFVSRLNIPVVFYDQIGIGESSHPEKGKGEEKKSFWTMEVFMDELENLLKYLGIEGDFDLLGHSWGAFLAVHYASNRVPKGLKRLILADGTCSMQLWTKGTDALRLRLPEDVQKVLKEHEEKGTTDSKEYHDAMEVWFAKHICTANPLPELLAKSFGAMGEDPTVYSAMIGASEVCCTGTLKTWSCIDQLHNISAPTLLLNAPESEAQDVNQWPMFHKIPRVKWVQFAKSTHLAQFEEPERYLEVVGEFLEA</sequence>
<dbReference type="Pfam" id="PF00561">
    <property type="entry name" value="Abhydrolase_1"/>
    <property type="match status" value="1"/>
</dbReference>
<dbReference type="GO" id="GO:0006508">
    <property type="term" value="P:proteolysis"/>
    <property type="evidence" value="ECO:0007669"/>
    <property type="project" value="InterPro"/>
</dbReference>
<dbReference type="InterPro" id="IPR050266">
    <property type="entry name" value="AB_hydrolase_sf"/>
</dbReference>
<evidence type="ECO:0000256" key="2">
    <source>
        <dbReference type="ARBA" id="ARBA00022801"/>
    </source>
</evidence>
<proteinExistence type="inferred from homology"/>
<keyword evidence="2" id="KW-0378">Hydrolase</keyword>
<reference evidence="4 5" key="1">
    <citation type="submission" date="2019-01" db="EMBL/GenBank/DDBJ databases">
        <title>Genome sequencing of the rare red list fungi Fomitopsis rosea.</title>
        <authorList>
            <person name="Buettner E."/>
            <person name="Kellner H."/>
        </authorList>
    </citation>
    <scope>NUCLEOTIDE SEQUENCE [LARGE SCALE GENOMIC DNA]</scope>
    <source>
        <strain evidence="4 5">DSM 105464</strain>
    </source>
</reference>
<dbReference type="NCBIfam" id="TIGR01250">
    <property type="entry name" value="pro_imino_pep_2"/>
    <property type="match status" value="1"/>
</dbReference>
<accession>A0A4Y9Z3H0</accession>
<dbReference type="InterPro" id="IPR000073">
    <property type="entry name" value="AB_hydrolase_1"/>
</dbReference>
<dbReference type="InterPro" id="IPR029058">
    <property type="entry name" value="AB_hydrolase_fold"/>
</dbReference>
<dbReference type="PANTHER" id="PTHR43798">
    <property type="entry name" value="MONOACYLGLYCEROL LIPASE"/>
    <property type="match status" value="1"/>
</dbReference>
<evidence type="ECO:0000313" key="4">
    <source>
        <dbReference type="EMBL" id="TFY68448.1"/>
    </source>
</evidence>
<evidence type="ECO:0000256" key="1">
    <source>
        <dbReference type="ARBA" id="ARBA00010088"/>
    </source>
</evidence>
<dbReference type="PRINTS" id="PR00793">
    <property type="entry name" value="PROAMNOPTASE"/>
</dbReference>
<gene>
    <name evidence="4" type="ORF">EVJ58_g992</name>
</gene>
<dbReference type="Proteomes" id="UP000298390">
    <property type="component" value="Unassembled WGS sequence"/>
</dbReference>
<dbReference type="GO" id="GO:0008233">
    <property type="term" value="F:peptidase activity"/>
    <property type="evidence" value="ECO:0007669"/>
    <property type="project" value="InterPro"/>
</dbReference>
<dbReference type="EMBL" id="SEKV01000030">
    <property type="protein sequence ID" value="TFY68448.1"/>
    <property type="molecule type" value="Genomic_DNA"/>
</dbReference>
<comment type="caution">
    <text evidence="4">The sequence shown here is derived from an EMBL/GenBank/DDBJ whole genome shotgun (WGS) entry which is preliminary data.</text>
</comment>
<name>A0A4Y9Z3H0_9APHY</name>